<protein>
    <recommendedName>
        <fullName evidence="5">Transport permease protein</fullName>
    </recommendedName>
</protein>
<sequence length="279" mass="29086">MSTQKQTHTDTHTPARTGGAAGAGRASTTATRLAALGRAELTLLGRNRNNLFIAVLMPLLMIFLMRTSLKGVDEATLGIPLSAATVIGGTGTVLLLVVYMSLTSSLVARREELVLKRLRTGEATDAEILAGSALPGTAIALAQCAILTVGGFTLLNADAPTRPDLLILGMLGMIALLVGLAAVTTSITRGVESAGLTTLPLFLVSAFGSGLFVPRDALPGLAADLSDLLPLSGVMEFVRAGWLGTAQSGSLLTAALNTVAWAVLTGWAVRRWFRWEPRR</sequence>
<dbReference type="GO" id="GO:0005886">
    <property type="term" value="C:plasma membrane"/>
    <property type="evidence" value="ECO:0007669"/>
    <property type="project" value="UniProtKB-SubCell"/>
</dbReference>
<evidence type="ECO:0000259" key="7">
    <source>
        <dbReference type="PROSITE" id="PS51012"/>
    </source>
</evidence>
<keyword evidence="4 5" id="KW-0472">Membrane</keyword>
<evidence type="ECO:0000313" key="9">
    <source>
        <dbReference type="Proteomes" id="UP000644020"/>
    </source>
</evidence>
<comment type="similarity">
    <text evidence="5">Belongs to the ABC-2 integral membrane protein family.</text>
</comment>
<feature type="region of interest" description="Disordered" evidence="6">
    <location>
        <begin position="1"/>
        <end position="26"/>
    </location>
</feature>
<reference evidence="8" key="2">
    <citation type="submission" date="2020-09" db="EMBL/GenBank/DDBJ databases">
        <authorList>
            <person name="Sun Q."/>
            <person name="Ohkuma M."/>
        </authorList>
    </citation>
    <scope>NUCLEOTIDE SEQUENCE</scope>
    <source>
        <strain evidence="8">JCM 4518</strain>
    </source>
</reference>
<accession>A0A918T8Y6</accession>
<organism evidence="8 9">
    <name type="scientific">Streptomyces termitum</name>
    <dbReference type="NCBI Taxonomy" id="67368"/>
    <lineage>
        <taxon>Bacteria</taxon>
        <taxon>Bacillati</taxon>
        <taxon>Actinomycetota</taxon>
        <taxon>Actinomycetes</taxon>
        <taxon>Kitasatosporales</taxon>
        <taxon>Streptomycetaceae</taxon>
        <taxon>Streptomyces</taxon>
    </lineage>
</organism>
<feature type="compositionally biased region" description="Low complexity" evidence="6">
    <location>
        <begin position="15"/>
        <end position="26"/>
    </location>
</feature>
<evidence type="ECO:0000256" key="2">
    <source>
        <dbReference type="ARBA" id="ARBA00022692"/>
    </source>
</evidence>
<dbReference type="InterPro" id="IPR052902">
    <property type="entry name" value="ABC-2_transporter"/>
</dbReference>
<dbReference type="PROSITE" id="PS51012">
    <property type="entry name" value="ABC_TM2"/>
    <property type="match status" value="1"/>
</dbReference>
<dbReference type="InterPro" id="IPR013525">
    <property type="entry name" value="ABC2_TM"/>
</dbReference>
<keyword evidence="2 5" id="KW-0812">Transmembrane</keyword>
<dbReference type="EMBL" id="BMUL01000020">
    <property type="protein sequence ID" value="GHB06024.1"/>
    <property type="molecule type" value="Genomic_DNA"/>
</dbReference>
<feature type="transmembrane region" description="Helical" evidence="5">
    <location>
        <begin position="51"/>
        <end position="69"/>
    </location>
</feature>
<keyword evidence="3 5" id="KW-1133">Transmembrane helix</keyword>
<name>A0A918T8Y6_9ACTN</name>
<evidence type="ECO:0000256" key="6">
    <source>
        <dbReference type="SAM" id="MobiDB-lite"/>
    </source>
</evidence>
<feature type="transmembrane region" description="Helical" evidence="5">
    <location>
        <begin position="194"/>
        <end position="213"/>
    </location>
</feature>
<evidence type="ECO:0000256" key="5">
    <source>
        <dbReference type="RuleBase" id="RU361157"/>
    </source>
</evidence>
<feature type="transmembrane region" description="Helical" evidence="5">
    <location>
        <begin position="128"/>
        <end position="153"/>
    </location>
</feature>
<dbReference type="Pfam" id="PF01061">
    <property type="entry name" value="ABC2_membrane"/>
    <property type="match status" value="1"/>
</dbReference>
<dbReference type="InterPro" id="IPR047817">
    <property type="entry name" value="ABC2_TM_bact-type"/>
</dbReference>
<reference evidence="8" key="1">
    <citation type="journal article" date="2014" name="Int. J. Syst. Evol. Microbiol.">
        <title>Complete genome sequence of Corynebacterium casei LMG S-19264T (=DSM 44701T), isolated from a smear-ripened cheese.</title>
        <authorList>
            <consortium name="US DOE Joint Genome Institute (JGI-PGF)"/>
            <person name="Walter F."/>
            <person name="Albersmeier A."/>
            <person name="Kalinowski J."/>
            <person name="Ruckert C."/>
        </authorList>
    </citation>
    <scope>NUCLEOTIDE SEQUENCE</scope>
    <source>
        <strain evidence="8">JCM 4518</strain>
    </source>
</reference>
<comment type="caution">
    <text evidence="8">The sequence shown here is derived from an EMBL/GenBank/DDBJ whole genome shotgun (WGS) entry which is preliminary data.</text>
</comment>
<comment type="subcellular location">
    <subcellularLocation>
        <location evidence="5">Cell membrane</location>
        <topology evidence="5">Multi-pass membrane protein</topology>
    </subcellularLocation>
    <subcellularLocation>
        <location evidence="1">Membrane</location>
        <topology evidence="1">Multi-pass membrane protein</topology>
    </subcellularLocation>
</comment>
<evidence type="ECO:0000313" key="8">
    <source>
        <dbReference type="EMBL" id="GHB06024.1"/>
    </source>
</evidence>
<keyword evidence="5" id="KW-0813">Transport</keyword>
<feature type="transmembrane region" description="Helical" evidence="5">
    <location>
        <begin position="251"/>
        <end position="269"/>
    </location>
</feature>
<dbReference type="PANTHER" id="PTHR43027">
    <property type="entry name" value="DOXORUBICIN RESISTANCE ABC TRANSPORTER PERMEASE PROTEIN DRRC-RELATED"/>
    <property type="match status" value="1"/>
</dbReference>
<keyword evidence="9" id="KW-1185">Reference proteome</keyword>
<keyword evidence="5" id="KW-1003">Cell membrane</keyword>
<proteinExistence type="inferred from homology"/>
<dbReference type="AlphaFoldDB" id="A0A918T8Y6"/>
<dbReference type="RefSeq" id="WP_189982527.1">
    <property type="nucleotide sequence ID" value="NZ_BMUL01000020.1"/>
</dbReference>
<dbReference type="PANTHER" id="PTHR43027:SF2">
    <property type="entry name" value="TRANSPORT PERMEASE PROTEIN"/>
    <property type="match status" value="1"/>
</dbReference>
<evidence type="ECO:0000256" key="3">
    <source>
        <dbReference type="ARBA" id="ARBA00022989"/>
    </source>
</evidence>
<evidence type="ECO:0000256" key="1">
    <source>
        <dbReference type="ARBA" id="ARBA00004141"/>
    </source>
</evidence>
<gene>
    <name evidence="8" type="ORF">GCM10010305_56560</name>
</gene>
<dbReference type="GO" id="GO:0140359">
    <property type="term" value="F:ABC-type transporter activity"/>
    <property type="evidence" value="ECO:0007669"/>
    <property type="project" value="InterPro"/>
</dbReference>
<evidence type="ECO:0000256" key="4">
    <source>
        <dbReference type="ARBA" id="ARBA00023136"/>
    </source>
</evidence>
<dbReference type="Proteomes" id="UP000644020">
    <property type="component" value="Unassembled WGS sequence"/>
</dbReference>
<feature type="domain" description="ABC transmembrane type-2" evidence="7">
    <location>
        <begin position="49"/>
        <end position="272"/>
    </location>
</feature>
<feature type="transmembrane region" description="Helical" evidence="5">
    <location>
        <begin position="81"/>
        <end position="107"/>
    </location>
</feature>
<feature type="transmembrane region" description="Helical" evidence="5">
    <location>
        <begin position="165"/>
        <end position="187"/>
    </location>
</feature>